<dbReference type="GeneID" id="87823034"/>
<protein>
    <submittedName>
        <fullName evidence="1">Uncharacterized protein</fullName>
    </submittedName>
</protein>
<evidence type="ECO:0000313" key="2">
    <source>
        <dbReference type="Proteomes" id="UP001302602"/>
    </source>
</evidence>
<reference evidence="1" key="1">
    <citation type="journal article" date="2023" name="Mol. Phylogenet. Evol.">
        <title>Genome-scale phylogeny and comparative genomics of the fungal order Sordariales.</title>
        <authorList>
            <person name="Hensen N."/>
            <person name="Bonometti L."/>
            <person name="Westerberg I."/>
            <person name="Brannstrom I.O."/>
            <person name="Guillou S."/>
            <person name="Cros-Aarteil S."/>
            <person name="Calhoun S."/>
            <person name="Haridas S."/>
            <person name="Kuo A."/>
            <person name="Mondo S."/>
            <person name="Pangilinan J."/>
            <person name="Riley R."/>
            <person name="LaButti K."/>
            <person name="Andreopoulos B."/>
            <person name="Lipzen A."/>
            <person name="Chen C."/>
            <person name="Yan M."/>
            <person name="Daum C."/>
            <person name="Ng V."/>
            <person name="Clum A."/>
            <person name="Steindorff A."/>
            <person name="Ohm R.A."/>
            <person name="Martin F."/>
            <person name="Silar P."/>
            <person name="Natvig D.O."/>
            <person name="Lalanne C."/>
            <person name="Gautier V."/>
            <person name="Ament-Velasquez S.L."/>
            <person name="Kruys A."/>
            <person name="Hutchinson M.I."/>
            <person name="Powell A.J."/>
            <person name="Barry K."/>
            <person name="Miller A.N."/>
            <person name="Grigoriev I.V."/>
            <person name="Debuchy R."/>
            <person name="Gladieux P."/>
            <person name="Hiltunen Thoren M."/>
            <person name="Johannesson H."/>
        </authorList>
    </citation>
    <scope>NUCLEOTIDE SEQUENCE</scope>
    <source>
        <strain evidence="1">CBS 731.68</strain>
    </source>
</reference>
<evidence type="ECO:0000313" key="1">
    <source>
        <dbReference type="EMBL" id="KAK4127567.1"/>
    </source>
</evidence>
<dbReference type="RefSeq" id="XP_062651338.1">
    <property type="nucleotide sequence ID" value="XM_062786268.1"/>
</dbReference>
<proteinExistence type="predicted"/>
<reference evidence="1" key="2">
    <citation type="submission" date="2023-05" db="EMBL/GenBank/DDBJ databases">
        <authorList>
            <consortium name="Lawrence Berkeley National Laboratory"/>
            <person name="Steindorff A."/>
            <person name="Hensen N."/>
            <person name="Bonometti L."/>
            <person name="Westerberg I."/>
            <person name="Brannstrom I.O."/>
            <person name="Guillou S."/>
            <person name="Cros-Aarteil S."/>
            <person name="Calhoun S."/>
            <person name="Haridas S."/>
            <person name="Kuo A."/>
            <person name="Mondo S."/>
            <person name="Pangilinan J."/>
            <person name="Riley R."/>
            <person name="Labutti K."/>
            <person name="Andreopoulos B."/>
            <person name="Lipzen A."/>
            <person name="Chen C."/>
            <person name="Yanf M."/>
            <person name="Daum C."/>
            <person name="Ng V."/>
            <person name="Clum A."/>
            <person name="Ohm R."/>
            <person name="Martin F."/>
            <person name="Silar P."/>
            <person name="Natvig D."/>
            <person name="Lalanne C."/>
            <person name="Gautier V."/>
            <person name="Ament-Velasquez S.L."/>
            <person name="Kruys A."/>
            <person name="Hutchinson M.I."/>
            <person name="Powell A.J."/>
            <person name="Barry K."/>
            <person name="Miller A.N."/>
            <person name="Grigoriev I.V."/>
            <person name="Debuchy R."/>
            <person name="Gladieux P."/>
            <person name="Thoren M.H."/>
            <person name="Johannesson H."/>
        </authorList>
    </citation>
    <scope>NUCLEOTIDE SEQUENCE</scope>
    <source>
        <strain evidence="1">CBS 731.68</strain>
    </source>
</reference>
<comment type="caution">
    <text evidence="1">The sequence shown here is derived from an EMBL/GenBank/DDBJ whole genome shotgun (WGS) entry which is preliminary data.</text>
</comment>
<dbReference type="AlphaFoldDB" id="A0AAN6Z770"/>
<keyword evidence="2" id="KW-1185">Reference proteome</keyword>
<accession>A0AAN6Z770</accession>
<dbReference type="Proteomes" id="UP001302602">
    <property type="component" value="Unassembled WGS sequence"/>
</dbReference>
<gene>
    <name evidence="1" type="ORF">N657DRAFT_217104</name>
</gene>
<dbReference type="EMBL" id="MU853224">
    <property type="protein sequence ID" value="KAK4127567.1"/>
    <property type="molecule type" value="Genomic_DNA"/>
</dbReference>
<dbReference type="PROSITE" id="PS51257">
    <property type="entry name" value="PROKAR_LIPOPROTEIN"/>
    <property type="match status" value="1"/>
</dbReference>
<name>A0AAN6Z770_9PEZI</name>
<organism evidence="1 2">
    <name type="scientific">Parathielavia appendiculata</name>
    <dbReference type="NCBI Taxonomy" id="2587402"/>
    <lineage>
        <taxon>Eukaryota</taxon>
        <taxon>Fungi</taxon>
        <taxon>Dikarya</taxon>
        <taxon>Ascomycota</taxon>
        <taxon>Pezizomycotina</taxon>
        <taxon>Sordariomycetes</taxon>
        <taxon>Sordariomycetidae</taxon>
        <taxon>Sordariales</taxon>
        <taxon>Chaetomiaceae</taxon>
        <taxon>Parathielavia</taxon>
    </lineage>
</organism>
<sequence length="138" mass="15522">MRWTLIIRMKAKPCETRLDRLNATVLGLFLACQHRVPLWFGQTCKNSCAIRRPPCFTHAQYHRAQPYRSYTTPRILQQPSLTTEIAAHSHHAKLGQLAILPSPPKMPTTDQPCAAPLHMPPRIPSHVTLPSTSMAALL</sequence>